<feature type="transmembrane region" description="Helical" evidence="2">
    <location>
        <begin position="129"/>
        <end position="152"/>
    </location>
</feature>
<keyword evidence="2" id="KW-1133">Transmembrane helix</keyword>
<evidence type="ECO:0000313" key="4">
    <source>
        <dbReference type="Proteomes" id="UP001189429"/>
    </source>
</evidence>
<comment type="caution">
    <text evidence="3">The sequence shown here is derived from an EMBL/GenBank/DDBJ whole genome shotgun (WGS) entry which is preliminary data.</text>
</comment>
<gene>
    <name evidence="3" type="ORF">PCOR1329_LOCUS55400</name>
</gene>
<feature type="transmembrane region" description="Helical" evidence="2">
    <location>
        <begin position="158"/>
        <end position="175"/>
    </location>
</feature>
<keyword evidence="2" id="KW-0812">Transmembrane</keyword>
<evidence type="ECO:0000256" key="1">
    <source>
        <dbReference type="SAM" id="MobiDB-lite"/>
    </source>
</evidence>
<organism evidence="3 4">
    <name type="scientific">Prorocentrum cordatum</name>
    <dbReference type="NCBI Taxonomy" id="2364126"/>
    <lineage>
        <taxon>Eukaryota</taxon>
        <taxon>Sar</taxon>
        <taxon>Alveolata</taxon>
        <taxon>Dinophyceae</taxon>
        <taxon>Prorocentrales</taxon>
        <taxon>Prorocentraceae</taxon>
        <taxon>Prorocentrum</taxon>
    </lineage>
</organism>
<keyword evidence="2" id="KW-0472">Membrane</keyword>
<feature type="region of interest" description="Disordered" evidence="1">
    <location>
        <begin position="66"/>
        <end position="107"/>
    </location>
</feature>
<accession>A0ABN9V7H8</accession>
<evidence type="ECO:0000256" key="2">
    <source>
        <dbReference type="SAM" id="Phobius"/>
    </source>
</evidence>
<feature type="compositionally biased region" description="Basic and acidic residues" evidence="1">
    <location>
        <begin position="78"/>
        <end position="94"/>
    </location>
</feature>
<reference evidence="3" key="1">
    <citation type="submission" date="2023-10" db="EMBL/GenBank/DDBJ databases">
        <authorList>
            <person name="Chen Y."/>
            <person name="Shah S."/>
            <person name="Dougan E. K."/>
            <person name="Thang M."/>
            <person name="Chan C."/>
        </authorList>
    </citation>
    <scope>NUCLEOTIDE SEQUENCE [LARGE SCALE GENOMIC DNA]</scope>
</reference>
<name>A0ABN9V7H8_9DINO</name>
<dbReference type="Proteomes" id="UP001189429">
    <property type="component" value="Unassembled WGS sequence"/>
</dbReference>
<sequence>MQPQQRPGTLRAQAYTQPLLQTNAAPKAAAPKRAKLSVLYGADQYLEELKKKYEIDHEIASLKAIMPDEGDPNAGKANESKDKMLQIEKDDSNRSKKTGRLFPTPNKPDPMPPELAFLFTKITPEQMMYMWNILTLIFVTQCLMVVAYCAALAVFPDWWWSCTVAFGVPFAYIAIQKYLHRP</sequence>
<evidence type="ECO:0000313" key="3">
    <source>
        <dbReference type="EMBL" id="CAK0868873.1"/>
    </source>
</evidence>
<evidence type="ECO:0008006" key="5">
    <source>
        <dbReference type="Google" id="ProtNLM"/>
    </source>
</evidence>
<keyword evidence="4" id="KW-1185">Reference proteome</keyword>
<protein>
    <recommendedName>
        <fullName evidence="5">Glycerophosphocholine acyltransferase 1</fullName>
    </recommendedName>
</protein>
<proteinExistence type="predicted"/>
<dbReference type="EMBL" id="CAUYUJ010016793">
    <property type="protein sequence ID" value="CAK0868873.1"/>
    <property type="molecule type" value="Genomic_DNA"/>
</dbReference>